<feature type="compositionally biased region" description="Basic residues" evidence="1">
    <location>
        <begin position="95"/>
        <end position="108"/>
    </location>
</feature>
<evidence type="ECO:0000313" key="3">
    <source>
        <dbReference type="EMBL" id="KAK9147656.1"/>
    </source>
</evidence>
<name>A0AAP0PNZ9_9MAGN</name>
<sequence>MKKDKTRERRNERRKKGERKIERETERERPSLKQGELLIFVVDSVVVVLSNLLLSAWCVVAMEAEPPWPTPRRTGEMARVSPLPSKPIGDWKPTQRLKKKKKKKKKKKSEPSTSALCEEDGIGSGRPEPM</sequence>
<accession>A0AAP0PNZ9</accession>
<organism evidence="3 4">
    <name type="scientific">Stephania cephalantha</name>
    <dbReference type="NCBI Taxonomy" id="152367"/>
    <lineage>
        <taxon>Eukaryota</taxon>
        <taxon>Viridiplantae</taxon>
        <taxon>Streptophyta</taxon>
        <taxon>Embryophyta</taxon>
        <taxon>Tracheophyta</taxon>
        <taxon>Spermatophyta</taxon>
        <taxon>Magnoliopsida</taxon>
        <taxon>Ranunculales</taxon>
        <taxon>Menispermaceae</taxon>
        <taxon>Menispermoideae</taxon>
        <taxon>Cissampelideae</taxon>
        <taxon>Stephania</taxon>
    </lineage>
</organism>
<feature type="compositionally biased region" description="Basic and acidic residues" evidence="1">
    <location>
        <begin position="19"/>
        <end position="30"/>
    </location>
</feature>
<comment type="caution">
    <text evidence="3">The sequence shown here is derived from an EMBL/GenBank/DDBJ whole genome shotgun (WGS) entry which is preliminary data.</text>
</comment>
<feature type="transmembrane region" description="Helical" evidence="2">
    <location>
        <begin position="37"/>
        <end position="62"/>
    </location>
</feature>
<feature type="region of interest" description="Disordered" evidence="1">
    <location>
        <begin position="64"/>
        <end position="130"/>
    </location>
</feature>
<gene>
    <name evidence="3" type="ORF">Scep_006413</name>
</gene>
<feature type="region of interest" description="Disordered" evidence="1">
    <location>
        <begin position="1"/>
        <end position="30"/>
    </location>
</feature>
<evidence type="ECO:0000256" key="1">
    <source>
        <dbReference type="SAM" id="MobiDB-lite"/>
    </source>
</evidence>
<feature type="compositionally biased region" description="Basic and acidic residues" evidence="1">
    <location>
        <begin position="1"/>
        <end position="11"/>
    </location>
</feature>
<dbReference type="AlphaFoldDB" id="A0AAP0PNZ9"/>
<evidence type="ECO:0000256" key="2">
    <source>
        <dbReference type="SAM" id="Phobius"/>
    </source>
</evidence>
<evidence type="ECO:0000313" key="4">
    <source>
        <dbReference type="Proteomes" id="UP001419268"/>
    </source>
</evidence>
<keyword evidence="2" id="KW-1133">Transmembrane helix</keyword>
<keyword evidence="2" id="KW-0472">Membrane</keyword>
<protein>
    <submittedName>
        <fullName evidence="3">Uncharacterized protein</fullName>
    </submittedName>
</protein>
<dbReference type="Proteomes" id="UP001419268">
    <property type="component" value="Unassembled WGS sequence"/>
</dbReference>
<keyword evidence="2" id="KW-0812">Transmembrane</keyword>
<keyword evidence="4" id="KW-1185">Reference proteome</keyword>
<dbReference type="EMBL" id="JBBNAG010000003">
    <property type="protein sequence ID" value="KAK9147656.1"/>
    <property type="molecule type" value="Genomic_DNA"/>
</dbReference>
<proteinExistence type="predicted"/>
<reference evidence="3 4" key="1">
    <citation type="submission" date="2024-01" db="EMBL/GenBank/DDBJ databases">
        <title>Genome assemblies of Stephania.</title>
        <authorList>
            <person name="Yang L."/>
        </authorList>
    </citation>
    <scope>NUCLEOTIDE SEQUENCE [LARGE SCALE GENOMIC DNA]</scope>
    <source>
        <strain evidence="3">JXDWG</strain>
        <tissue evidence="3">Leaf</tissue>
    </source>
</reference>